<feature type="active site" description="Proton donor" evidence="2">
    <location>
        <position position="142"/>
    </location>
</feature>
<dbReference type="AlphaFoldDB" id="A0A917T8N0"/>
<dbReference type="RefSeq" id="WP_229674629.1">
    <property type="nucleotide sequence ID" value="NZ_BMNA01000012.1"/>
</dbReference>
<evidence type="ECO:0000313" key="4">
    <source>
        <dbReference type="EMBL" id="GGM14050.1"/>
    </source>
</evidence>
<feature type="active site" description="Proton acceptor" evidence="2">
    <location>
        <position position="77"/>
    </location>
</feature>
<reference evidence="4" key="2">
    <citation type="submission" date="2020-09" db="EMBL/GenBank/DDBJ databases">
        <authorList>
            <person name="Sun Q."/>
            <person name="Zhou Y."/>
        </authorList>
    </citation>
    <scope>NUCLEOTIDE SEQUENCE</scope>
    <source>
        <strain evidence="4">CGMCC 4.7308</strain>
    </source>
</reference>
<reference evidence="4" key="1">
    <citation type="journal article" date="2014" name="Int. J. Syst. Evol. Microbiol.">
        <title>Complete genome sequence of Corynebacterium casei LMG S-19264T (=DSM 44701T), isolated from a smear-ripened cheese.</title>
        <authorList>
            <consortium name="US DOE Joint Genome Institute (JGI-PGF)"/>
            <person name="Walter F."/>
            <person name="Albersmeier A."/>
            <person name="Kalinowski J."/>
            <person name="Ruckert C."/>
        </authorList>
    </citation>
    <scope>NUCLEOTIDE SEQUENCE</scope>
    <source>
        <strain evidence="4">CGMCC 4.7308</strain>
    </source>
</reference>
<sequence length="196" mass="20440">MTAAAVPGPQIVDFDVATGAIDGLLVITMKQVTEPRGTVREFYRRSGYSAAGVGSADRPWAQINVTATEQGGIRGLHGEAMTKLVAVVHGEAFGAYVDARPDSPTRGAVETVRLLPGRQVLVPQGVCNGFQAVAPGVTQYVYCFDQEWQPGMAGVAVNPLDPALGIDWPIAVDRDDPAQLSAKDGAAPTLAEVLGG</sequence>
<dbReference type="SUPFAM" id="SSF51182">
    <property type="entry name" value="RmlC-like cupins"/>
    <property type="match status" value="1"/>
</dbReference>
<evidence type="ECO:0000256" key="3">
    <source>
        <dbReference type="PIRSR" id="PIRSR600888-3"/>
    </source>
</evidence>
<dbReference type="EMBL" id="BMNA01000012">
    <property type="protein sequence ID" value="GGM14050.1"/>
    <property type="molecule type" value="Genomic_DNA"/>
</dbReference>
<accession>A0A917T8N0</accession>
<protein>
    <submittedName>
        <fullName evidence="4">dTDP-4-dehydrorhamnose 3,5-epimerase</fullName>
    </submittedName>
</protein>
<proteinExistence type="inferred from homology"/>
<evidence type="ECO:0000256" key="1">
    <source>
        <dbReference type="ARBA" id="ARBA00010154"/>
    </source>
</evidence>
<dbReference type="InterPro" id="IPR011051">
    <property type="entry name" value="RmlC_Cupin_sf"/>
</dbReference>
<comment type="similarity">
    <text evidence="1">Belongs to the dTDP-4-dehydrorhamnose 3,5-epimerase family.</text>
</comment>
<organism evidence="4 5">
    <name type="scientific">Nakamurella endophytica</name>
    <dbReference type="NCBI Taxonomy" id="1748367"/>
    <lineage>
        <taxon>Bacteria</taxon>
        <taxon>Bacillati</taxon>
        <taxon>Actinomycetota</taxon>
        <taxon>Actinomycetes</taxon>
        <taxon>Nakamurellales</taxon>
        <taxon>Nakamurellaceae</taxon>
        <taxon>Nakamurella</taxon>
    </lineage>
</organism>
<comment type="caution">
    <text evidence="4">The sequence shown here is derived from an EMBL/GenBank/DDBJ whole genome shotgun (WGS) entry which is preliminary data.</text>
</comment>
<dbReference type="GO" id="GO:0005829">
    <property type="term" value="C:cytosol"/>
    <property type="evidence" value="ECO:0007669"/>
    <property type="project" value="TreeGrafter"/>
</dbReference>
<dbReference type="GO" id="GO:0000271">
    <property type="term" value="P:polysaccharide biosynthetic process"/>
    <property type="evidence" value="ECO:0007669"/>
    <property type="project" value="TreeGrafter"/>
</dbReference>
<evidence type="ECO:0000256" key="2">
    <source>
        <dbReference type="PIRSR" id="PIRSR600888-1"/>
    </source>
</evidence>
<dbReference type="InterPro" id="IPR000888">
    <property type="entry name" value="RmlC-like"/>
</dbReference>
<dbReference type="GO" id="GO:0008830">
    <property type="term" value="F:dTDP-4-dehydrorhamnose 3,5-epimerase activity"/>
    <property type="evidence" value="ECO:0007669"/>
    <property type="project" value="InterPro"/>
</dbReference>
<dbReference type="PANTHER" id="PTHR21047:SF2">
    <property type="entry name" value="THYMIDINE DIPHOSPHO-4-KETO-RHAMNOSE 3,5-EPIMERASE"/>
    <property type="match status" value="1"/>
</dbReference>
<dbReference type="Gene3D" id="2.60.120.10">
    <property type="entry name" value="Jelly Rolls"/>
    <property type="match status" value="1"/>
</dbReference>
<gene>
    <name evidence="4" type="primary">rmlC</name>
    <name evidence="4" type="ORF">GCM10011594_37500</name>
</gene>
<feature type="site" description="Participates in a stacking interaction with the thymidine ring of dTDP-4-oxo-6-deoxyglucose" evidence="3">
    <location>
        <position position="148"/>
    </location>
</feature>
<dbReference type="Proteomes" id="UP000655208">
    <property type="component" value="Unassembled WGS sequence"/>
</dbReference>
<dbReference type="PANTHER" id="PTHR21047">
    <property type="entry name" value="DTDP-6-DEOXY-D-GLUCOSE-3,5 EPIMERASE"/>
    <property type="match status" value="1"/>
</dbReference>
<dbReference type="Pfam" id="PF00908">
    <property type="entry name" value="dTDP_sugar_isom"/>
    <property type="match status" value="1"/>
</dbReference>
<evidence type="ECO:0000313" key="5">
    <source>
        <dbReference type="Proteomes" id="UP000655208"/>
    </source>
</evidence>
<keyword evidence="5" id="KW-1185">Reference proteome</keyword>
<name>A0A917T8N0_9ACTN</name>
<dbReference type="InterPro" id="IPR014710">
    <property type="entry name" value="RmlC-like_jellyroll"/>
</dbReference>